<dbReference type="EMBL" id="JAVRRD010000027">
    <property type="protein sequence ID" value="KAK5047012.1"/>
    <property type="molecule type" value="Genomic_DNA"/>
</dbReference>
<dbReference type="Pfam" id="PF04082">
    <property type="entry name" value="Fungal_trans"/>
    <property type="match status" value="1"/>
</dbReference>
<feature type="region of interest" description="Disordered" evidence="6">
    <location>
        <begin position="18"/>
        <end position="37"/>
    </location>
</feature>
<evidence type="ECO:0000313" key="9">
    <source>
        <dbReference type="Proteomes" id="UP001358417"/>
    </source>
</evidence>
<dbReference type="GO" id="GO:0006351">
    <property type="term" value="P:DNA-templated transcription"/>
    <property type="evidence" value="ECO:0007669"/>
    <property type="project" value="InterPro"/>
</dbReference>
<keyword evidence="9" id="KW-1185">Reference proteome</keyword>
<gene>
    <name evidence="8" type="ORF">LTR84_006954</name>
</gene>
<proteinExistence type="predicted"/>
<dbReference type="RefSeq" id="XP_064702579.1">
    <property type="nucleotide sequence ID" value="XM_064850510.1"/>
</dbReference>
<evidence type="ECO:0000259" key="7">
    <source>
        <dbReference type="SMART" id="SM00906"/>
    </source>
</evidence>
<evidence type="ECO:0000256" key="1">
    <source>
        <dbReference type="ARBA" id="ARBA00022833"/>
    </source>
</evidence>
<accession>A0AAV9MZK1</accession>
<dbReference type="AlphaFoldDB" id="A0AAV9MZK1"/>
<dbReference type="PANTHER" id="PTHR47171:SF4">
    <property type="entry name" value="ACETAMIDASE REGULATORY PROTEIN"/>
    <property type="match status" value="1"/>
</dbReference>
<feature type="domain" description="Xylanolytic transcriptional activator regulatory" evidence="7">
    <location>
        <begin position="275"/>
        <end position="350"/>
    </location>
</feature>
<sequence>MFIAFRFDVVEALSRRSRGARKSTPADPAGPSEITDINSTRPVVASPQTTQFGAVIPITSTPERLSEVAINQQLVDNVLVDFFQHGIGSQSWSRFDRLTEARMCYVGTSISNIASLVTQERSGDNSSLHYPTPQVHRIVPWKPDSRSYALQMRQNLESELSSLPAKDVRDALIESFFHEIHPGFPIVDESEFRASYADPNNPPPLLLFQAILSAGAHVCQHPTVAESRSLIRTALFHRAKTLWDLRFENDRLTLVQTALIFSWYIENADTVSANSYYWISVACGIGFGLGLHRNLTNSSSSVLPQAAKNLFRRVWWTLFQAAVASSLDQGRPLLARPDESDQPPLTEDDLVETDGTRNVKIRLQYCIRNSTLCEIIADILTLFSPGSLRKSGGFVDTSIIDARLAAWVMALPPGEDYYDRTLRLNYNTALLHLHRTVMQPAESSLSAVSQKLCSSSAESIISILSGMIADGTIKRCYFTALTALMAAAIHFVREMRLSIAQTSTLVALQAQAQLDACLPILRELAPYWPNASSVEKLCHYLRERMKSMMGANLDTRASGDQGVDFSDNSFIADDWDHILATLHASGPEPDWVNLQSSMGF</sequence>
<comment type="caution">
    <text evidence="8">The sequence shown here is derived from an EMBL/GenBank/DDBJ whole genome shotgun (WGS) entry which is preliminary data.</text>
</comment>
<protein>
    <recommendedName>
        <fullName evidence="7">Xylanolytic transcriptional activator regulatory domain-containing protein</fullName>
    </recommendedName>
</protein>
<dbReference type="GO" id="GO:0008270">
    <property type="term" value="F:zinc ion binding"/>
    <property type="evidence" value="ECO:0007669"/>
    <property type="project" value="InterPro"/>
</dbReference>
<keyword evidence="1" id="KW-0862">Zinc</keyword>
<dbReference type="CDD" id="cd12148">
    <property type="entry name" value="fungal_TF_MHR"/>
    <property type="match status" value="1"/>
</dbReference>
<evidence type="ECO:0000256" key="5">
    <source>
        <dbReference type="ARBA" id="ARBA00023242"/>
    </source>
</evidence>
<dbReference type="PANTHER" id="PTHR47171">
    <property type="entry name" value="FARA-RELATED"/>
    <property type="match status" value="1"/>
</dbReference>
<keyword evidence="2" id="KW-0805">Transcription regulation</keyword>
<name>A0AAV9MZK1_9EURO</name>
<dbReference type="InterPro" id="IPR007219">
    <property type="entry name" value="XnlR_reg_dom"/>
</dbReference>
<evidence type="ECO:0000256" key="3">
    <source>
        <dbReference type="ARBA" id="ARBA00023125"/>
    </source>
</evidence>
<dbReference type="GeneID" id="89975122"/>
<keyword evidence="4" id="KW-0804">Transcription</keyword>
<reference evidence="8 9" key="1">
    <citation type="submission" date="2023-08" db="EMBL/GenBank/DDBJ databases">
        <title>Black Yeasts Isolated from many extreme environments.</title>
        <authorList>
            <person name="Coleine C."/>
            <person name="Stajich J.E."/>
            <person name="Selbmann L."/>
        </authorList>
    </citation>
    <scope>NUCLEOTIDE SEQUENCE [LARGE SCALE GENOMIC DNA]</scope>
    <source>
        <strain evidence="8 9">CCFEE 5792</strain>
    </source>
</reference>
<dbReference type="GO" id="GO:0003677">
    <property type="term" value="F:DNA binding"/>
    <property type="evidence" value="ECO:0007669"/>
    <property type="project" value="UniProtKB-KW"/>
</dbReference>
<dbReference type="SMART" id="SM00906">
    <property type="entry name" value="Fungal_trans"/>
    <property type="match status" value="1"/>
</dbReference>
<keyword evidence="3" id="KW-0238">DNA-binding</keyword>
<dbReference type="InterPro" id="IPR052073">
    <property type="entry name" value="Amide_Lactam_Regulators"/>
</dbReference>
<dbReference type="Proteomes" id="UP001358417">
    <property type="component" value="Unassembled WGS sequence"/>
</dbReference>
<keyword evidence="5" id="KW-0539">Nucleus</keyword>
<evidence type="ECO:0000256" key="4">
    <source>
        <dbReference type="ARBA" id="ARBA00023163"/>
    </source>
</evidence>
<organism evidence="8 9">
    <name type="scientific">Exophiala bonariae</name>
    <dbReference type="NCBI Taxonomy" id="1690606"/>
    <lineage>
        <taxon>Eukaryota</taxon>
        <taxon>Fungi</taxon>
        <taxon>Dikarya</taxon>
        <taxon>Ascomycota</taxon>
        <taxon>Pezizomycotina</taxon>
        <taxon>Eurotiomycetes</taxon>
        <taxon>Chaetothyriomycetidae</taxon>
        <taxon>Chaetothyriales</taxon>
        <taxon>Herpotrichiellaceae</taxon>
        <taxon>Exophiala</taxon>
    </lineage>
</organism>
<evidence type="ECO:0000256" key="2">
    <source>
        <dbReference type="ARBA" id="ARBA00023015"/>
    </source>
</evidence>
<evidence type="ECO:0000313" key="8">
    <source>
        <dbReference type="EMBL" id="KAK5047012.1"/>
    </source>
</evidence>
<evidence type="ECO:0000256" key="6">
    <source>
        <dbReference type="SAM" id="MobiDB-lite"/>
    </source>
</evidence>